<keyword evidence="3" id="KW-1185">Reference proteome</keyword>
<dbReference type="RefSeq" id="WP_186901028.1">
    <property type="nucleotide sequence ID" value="NZ_JACOOT010000010.1"/>
</dbReference>
<evidence type="ECO:0000313" key="3">
    <source>
        <dbReference type="Proteomes" id="UP000652847"/>
    </source>
</evidence>
<organism evidence="2 3">
    <name type="scientific">Blautia segnis</name>
    <dbReference type="NCBI Taxonomy" id="2763030"/>
    <lineage>
        <taxon>Bacteria</taxon>
        <taxon>Bacillati</taxon>
        <taxon>Bacillota</taxon>
        <taxon>Clostridia</taxon>
        <taxon>Lachnospirales</taxon>
        <taxon>Lachnospiraceae</taxon>
        <taxon>Blautia</taxon>
    </lineage>
</organism>
<dbReference type="SUPFAM" id="SSF53639">
    <property type="entry name" value="AraD/HMP-PK domain-like"/>
    <property type="match status" value="1"/>
</dbReference>
<dbReference type="InterPro" id="IPR001303">
    <property type="entry name" value="Aldolase_II/adducin_N"/>
</dbReference>
<name>A0A8I0AD25_9FIRM</name>
<gene>
    <name evidence="2" type="ORF">H8S54_04845</name>
</gene>
<reference evidence="2 3" key="1">
    <citation type="submission" date="2020-08" db="EMBL/GenBank/DDBJ databases">
        <title>Genome public.</title>
        <authorList>
            <person name="Liu C."/>
            <person name="Sun Q."/>
        </authorList>
    </citation>
    <scope>NUCLEOTIDE SEQUENCE [LARGE SCALE GENOMIC DNA]</scope>
    <source>
        <strain evidence="2 3">BX17</strain>
    </source>
</reference>
<dbReference type="Pfam" id="PF00596">
    <property type="entry name" value="Aldolase_II"/>
    <property type="match status" value="1"/>
</dbReference>
<evidence type="ECO:0000259" key="1">
    <source>
        <dbReference type="SMART" id="SM01007"/>
    </source>
</evidence>
<dbReference type="Proteomes" id="UP000652847">
    <property type="component" value="Unassembled WGS sequence"/>
</dbReference>
<sequence>MDLSTLVKMSNTYGSNPAYVLAGGGNTSVKNDTTLYVKGSGTQLATIKAEEFVEMSRARLNEIMKTEYPGNDTEREAAYLADVMAAVTDADKTKRPSVEALLHNLFAYTYVLHVHPTLVNGLTCGKGASTLSRQLLGNEVLWIDICKPGYTLARICYEKMNAYKEEFGKDVQVLLLQNHGIFVAANTVEEIGVLFDSVISRLEKQVKRTADVTDAVTPEKEAAAQKLSQLLGHAVEVVPAAEADNFVKNKETAAPLLKPFTPDHIVYCGPYPLFVENIDQTKEALDAFMTKNDKEPRLILVQDVGAFIMEDDKGKAAKAQLLAKDAIKLAVYAQSFGGPLQMTDDITYFITHWEAEAYRSKK</sequence>
<dbReference type="InterPro" id="IPR036409">
    <property type="entry name" value="Aldolase_II/adducin_N_sf"/>
</dbReference>
<dbReference type="SMART" id="SM01007">
    <property type="entry name" value="Aldolase_II"/>
    <property type="match status" value="1"/>
</dbReference>
<dbReference type="EMBL" id="JACOOT010000010">
    <property type="protein sequence ID" value="MBC5650457.1"/>
    <property type="molecule type" value="Genomic_DNA"/>
</dbReference>
<dbReference type="AlphaFoldDB" id="A0A8I0AD25"/>
<proteinExistence type="predicted"/>
<feature type="domain" description="Class II aldolase/adducin N-terminal" evidence="1">
    <location>
        <begin position="5"/>
        <end position="206"/>
    </location>
</feature>
<dbReference type="Gene3D" id="3.40.225.10">
    <property type="entry name" value="Class II aldolase/adducin N-terminal domain"/>
    <property type="match status" value="1"/>
</dbReference>
<protein>
    <submittedName>
        <fullName evidence="2">Class II aldolase</fullName>
    </submittedName>
</protein>
<evidence type="ECO:0000313" key="2">
    <source>
        <dbReference type="EMBL" id="MBC5650457.1"/>
    </source>
</evidence>
<accession>A0A8I0AD25</accession>
<comment type="caution">
    <text evidence="2">The sequence shown here is derived from an EMBL/GenBank/DDBJ whole genome shotgun (WGS) entry which is preliminary data.</text>
</comment>